<organism evidence="4 5">
    <name type="scientific">Dioszegia hungarica</name>
    <dbReference type="NCBI Taxonomy" id="4972"/>
    <lineage>
        <taxon>Eukaryota</taxon>
        <taxon>Fungi</taxon>
        <taxon>Dikarya</taxon>
        <taxon>Basidiomycota</taxon>
        <taxon>Agaricomycotina</taxon>
        <taxon>Tremellomycetes</taxon>
        <taxon>Tremellales</taxon>
        <taxon>Bulleribasidiaceae</taxon>
        <taxon>Dioszegia</taxon>
    </lineage>
</organism>
<comment type="caution">
    <text evidence="4">The sequence shown here is derived from an EMBL/GenBank/DDBJ whole genome shotgun (WGS) entry which is preliminary data.</text>
</comment>
<dbReference type="PROSITE" id="PS51073">
    <property type="entry name" value="RPEL"/>
    <property type="match status" value="1"/>
</dbReference>
<accession>A0AA38HAX0</accession>
<feature type="region of interest" description="Disordered" evidence="3">
    <location>
        <begin position="1"/>
        <end position="26"/>
    </location>
</feature>
<keyword evidence="5" id="KW-1185">Reference proteome</keyword>
<sequence>MAAPSNTLGSGPNTTNTPGTGPTVLEQTKSLVAQTVEQVSALASQAANSQTTADLTAQAKSIGNQAVAVAASAASTAGATASSLAGQAHAQAHAAAPSIVPAPAAGGVSTSVGGVDKSGDLHPASSADQHKLEQELAQRPSPSELVNKGILNADEAPPTK</sequence>
<evidence type="ECO:0000313" key="4">
    <source>
        <dbReference type="EMBL" id="KAI9638042.1"/>
    </source>
</evidence>
<dbReference type="Pfam" id="PF02755">
    <property type="entry name" value="RPEL"/>
    <property type="match status" value="1"/>
</dbReference>
<gene>
    <name evidence="4" type="ORF">MKK02DRAFT_31554</name>
</gene>
<feature type="compositionally biased region" description="Low complexity" evidence="3">
    <location>
        <begin position="101"/>
        <end position="115"/>
    </location>
</feature>
<feature type="compositionally biased region" description="Low complexity" evidence="3">
    <location>
        <begin position="1"/>
        <end position="23"/>
    </location>
</feature>
<keyword evidence="1" id="KW-0677">Repeat</keyword>
<dbReference type="InterPro" id="IPR004018">
    <property type="entry name" value="RPEL_repeat"/>
</dbReference>
<dbReference type="RefSeq" id="XP_052947819.1">
    <property type="nucleotide sequence ID" value="XM_053088326.1"/>
</dbReference>
<dbReference type="EMBL" id="JAKWFO010000003">
    <property type="protein sequence ID" value="KAI9638042.1"/>
    <property type="molecule type" value="Genomic_DNA"/>
</dbReference>
<dbReference type="Proteomes" id="UP001164286">
    <property type="component" value="Unassembled WGS sequence"/>
</dbReference>
<feature type="repeat" description="RPEL" evidence="2">
    <location>
        <begin position="130"/>
        <end position="155"/>
    </location>
</feature>
<evidence type="ECO:0000313" key="5">
    <source>
        <dbReference type="Proteomes" id="UP001164286"/>
    </source>
</evidence>
<reference evidence="4" key="1">
    <citation type="journal article" date="2022" name="G3 (Bethesda)">
        <title>High quality genome of the basidiomycete yeast Dioszegia hungarica PDD-24b-2 isolated from cloud water.</title>
        <authorList>
            <person name="Jarrige D."/>
            <person name="Haridas S."/>
            <person name="Bleykasten-Grosshans C."/>
            <person name="Joly M."/>
            <person name="Nadalig T."/>
            <person name="Sancelme M."/>
            <person name="Vuilleumier S."/>
            <person name="Grigoriev I.V."/>
            <person name="Amato P."/>
            <person name="Bringel F."/>
        </authorList>
    </citation>
    <scope>NUCLEOTIDE SEQUENCE</scope>
    <source>
        <strain evidence="4">PDD-24b-2</strain>
    </source>
</reference>
<proteinExistence type="predicted"/>
<dbReference type="Gene3D" id="6.10.140.2040">
    <property type="match status" value="1"/>
</dbReference>
<evidence type="ECO:0000256" key="1">
    <source>
        <dbReference type="ARBA" id="ARBA00022737"/>
    </source>
</evidence>
<feature type="region of interest" description="Disordered" evidence="3">
    <location>
        <begin position="101"/>
        <end position="160"/>
    </location>
</feature>
<dbReference type="AlphaFoldDB" id="A0AA38HAX0"/>
<evidence type="ECO:0000256" key="2">
    <source>
        <dbReference type="PROSITE-ProRule" id="PRU00401"/>
    </source>
</evidence>
<name>A0AA38HAX0_9TREE</name>
<protein>
    <submittedName>
        <fullName evidence="4">Uncharacterized protein</fullName>
    </submittedName>
</protein>
<dbReference type="GeneID" id="77727531"/>
<evidence type="ECO:0000256" key="3">
    <source>
        <dbReference type="SAM" id="MobiDB-lite"/>
    </source>
</evidence>